<evidence type="ECO:0000313" key="3">
    <source>
        <dbReference type="Proteomes" id="UP000800235"/>
    </source>
</evidence>
<proteinExistence type="predicted"/>
<dbReference type="Proteomes" id="UP000800235">
    <property type="component" value="Unassembled WGS sequence"/>
</dbReference>
<dbReference type="CDD" id="cd23703">
    <property type="entry name" value="mS26_PET12"/>
    <property type="match status" value="1"/>
</dbReference>
<feature type="region of interest" description="Disordered" evidence="1">
    <location>
        <begin position="126"/>
        <end position="202"/>
    </location>
</feature>
<dbReference type="InterPro" id="IPR058940">
    <property type="entry name" value="mS26_fungi"/>
</dbReference>
<dbReference type="AlphaFoldDB" id="A0A9P4U4S6"/>
<feature type="region of interest" description="Disordered" evidence="1">
    <location>
        <begin position="1"/>
        <end position="58"/>
    </location>
</feature>
<protein>
    <submittedName>
        <fullName evidence="2">Uncharacterized protein</fullName>
    </submittedName>
</protein>
<feature type="compositionally biased region" description="Polar residues" evidence="1">
    <location>
        <begin position="15"/>
        <end position="29"/>
    </location>
</feature>
<feature type="compositionally biased region" description="Polar residues" evidence="1">
    <location>
        <begin position="177"/>
        <end position="186"/>
    </location>
</feature>
<keyword evidence="3" id="KW-1185">Reference proteome</keyword>
<dbReference type="EMBL" id="MU007009">
    <property type="protein sequence ID" value="KAF2436971.1"/>
    <property type="molecule type" value="Genomic_DNA"/>
</dbReference>
<evidence type="ECO:0000313" key="2">
    <source>
        <dbReference type="EMBL" id="KAF2436971.1"/>
    </source>
</evidence>
<feature type="compositionally biased region" description="Basic and acidic residues" evidence="1">
    <location>
        <begin position="126"/>
        <end position="135"/>
    </location>
</feature>
<comment type="caution">
    <text evidence="2">The sequence shown here is derived from an EMBL/GenBank/DDBJ whole genome shotgun (WGS) entry which is preliminary data.</text>
</comment>
<gene>
    <name evidence="2" type="ORF">EJ08DRAFT_601805</name>
</gene>
<feature type="compositionally biased region" description="Polar residues" evidence="1">
    <location>
        <begin position="148"/>
        <end position="166"/>
    </location>
</feature>
<sequence length="297" mass="34228">MPPPASRSICKRCPSGQQWHRSFSTTPSRNVIPPESPRFIKVPEPVQTPQAPKPPIKGILPVPRQIFPEGNERYKTTNEYLSKTAPPRKQKIAYTGNDAARLTWKQRMADSRRANLKEGVRELLQRKAETDREMNNHSQNKSQRHEILSTQPPRQDESLTTPTLHNSVRRILEKDPTLNTPTQTGLNKHAKREAKKSEERKDKLHTLYTHARKFIVTEEDMNAALEKAFGTDERPIYWGADGNSIWATDKEPMGTQDMLNRDRWVEQQQSVSVHEETVAQKRMRRIAEEFTGGRIVQ</sequence>
<reference evidence="2" key="1">
    <citation type="journal article" date="2020" name="Stud. Mycol.">
        <title>101 Dothideomycetes genomes: a test case for predicting lifestyles and emergence of pathogens.</title>
        <authorList>
            <person name="Haridas S."/>
            <person name="Albert R."/>
            <person name="Binder M."/>
            <person name="Bloem J."/>
            <person name="Labutti K."/>
            <person name="Salamov A."/>
            <person name="Andreopoulos B."/>
            <person name="Baker S."/>
            <person name="Barry K."/>
            <person name="Bills G."/>
            <person name="Bluhm B."/>
            <person name="Cannon C."/>
            <person name="Castanera R."/>
            <person name="Culley D."/>
            <person name="Daum C."/>
            <person name="Ezra D."/>
            <person name="Gonzalez J."/>
            <person name="Henrissat B."/>
            <person name="Kuo A."/>
            <person name="Liang C."/>
            <person name="Lipzen A."/>
            <person name="Lutzoni F."/>
            <person name="Magnuson J."/>
            <person name="Mondo S."/>
            <person name="Nolan M."/>
            <person name="Ohm R."/>
            <person name="Pangilinan J."/>
            <person name="Park H.-J."/>
            <person name="Ramirez L."/>
            <person name="Alfaro M."/>
            <person name="Sun H."/>
            <person name="Tritt A."/>
            <person name="Yoshinaga Y."/>
            <person name="Zwiers L.-H."/>
            <person name="Turgeon B."/>
            <person name="Goodwin S."/>
            <person name="Spatafora J."/>
            <person name="Crous P."/>
            <person name="Grigoriev I."/>
        </authorList>
    </citation>
    <scope>NUCLEOTIDE SEQUENCE</scope>
    <source>
        <strain evidence="2">CBS 130266</strain>
    </source>
</reference>
<evidence type="ECO:0000256" key="1">
    <source>
        <dbReference type="SAM" id="MobiDB-lite"/>
    </source>
</evidence>
<dbReference type="OrthoDB" id="5223508at2759"/>
<dbReference type="Pfam" id="PF26163">
    <property type="entry name" value="mS26"/>
    <property type="match status" value="1"/>
</dbReference>
<organism evidence="2 3">
    <name type="scientific">Tothia fuscella</name>
    <dbReference type="NCBI Taxonomy" id="1048955"/>
    <lineage>
        <taxon>Eukaryota</taxon>
        <taxon>Fungi</taxon>
        <taxon>Dikarya</taxon>
        <taxon>Ascomycota</taxon>
        <taxon>Pezizomycotina</taxon>
        <taxon>Dothideomycetes</taxon>
        <taxon>Pleosporomycetidae</taxon>
        <taxon>Venturiales</taxon>
        <taxon>Cylindrosympodiaceae</taxon>
        <taxon>Tothia</taxon>
    </lineage>
</organism>
<accession>A0A9P4U4S6</accession>
<name>A0A9P4U4S6_9PEZI</name>